<protein>
    <submittedName>
        <fullName evidence="1">Uncharacterized protein</fullName>
    </submittedName>
</protein>
<comment type="caution">
    <text evidence="1">The sequence shown here is derived from an EMBL/GenBank/DDBJ whole genome shotgun (WGS) entry which is preliminary data.</text>
</comment>
<evidence type="ECO:0000313" key="1">
    <source>
        <dbReference type="EMBL" id="KAI3829293.1"/>
    </source>
</evidence>
<evidence type="ECO:0000313" key="2">
    <source>
        <dbReference type="Proteomes" id="UP001056120"/>
    </source>
</evidence>
<reference evidence="1 2" key="2">
    <citation type="journal article" date="2022" name="Mol. Ecol. Resour.">
        <title>The genomes of chicory, endive, great burdock and yacon provide insights into Asteraceae paleo-polyploidization history and plant inulin production.</title>
        <authorList>
            <person name="Fan W."/>
            <person name="Wang S."/>
            <person name="Wang H."/>
            <person name="Wang A."/>
            <person name="Jiang F."/>
            <person name="Liu H."/>
            <person name="Zhao H."/>
            <person name="Xu D."/>
            <person name="Zhang Y."/>
        </authorList>
    </citation>
    <scope>NUCLEOTIDE SEQUENCE [LARGE SCALE GENOMIC DNA]</scope>
    <source>
        <strain evidence="2">cv. Yunnan</strain>
        <tissue evidence="1">Leaves</tissue>
    </source>
</reference>
<reference evidence="2" key="1">
    <citation type="journal article" date="2022" name="Mol. Ecol. Resour.">
        <title>The genomes of chicory, endive, great burdock and yacon provide insights into Asteraceae palaeo-polyploidization history and plant inulin production.</title>
        <authorList>
            <person name="Fan W."/>
            <person name="Wang S."/>
            <person name="Wang H."/>
            <person name="Wang A."/>
            <person name="Jiang F."/>
            <person name="Liu H."/>
            <person name="Zhao H."/>
            <person name="Xu D."/>
            <person name="Zhang Y."/>
        </authorList>
    </citation>
    <scope>NUCLEOTIDE SEQUENCE [LARGE SCALE GENOMIC DNA]</scope>
    <source>
        <strain evidence="2">cv. Yunnan</strain>
    </source>
</reference>
<dbReference type="EMBL" id="CM042018">
    <property type="protein sequence ID" value="KAI3829293.1"/>
    <property type="molecule type" value="Genomic_DNA"/>
</dbReference>
<gene>
    <name evidence="1" type="ORF">L1987_03413</name>
</gene>
<accession>A0ACB9KAL4</accession>
<organism evidence="1 2">
    <name type="scientific">Smallanthus sonchifolius</name>
    <dbReference type="NCBI Taxonomy" id="185202"/>
    <lineage>
        <taxon>Eukaryota</taxon>
        <taxon>Viridiplantae</taxon>
        <taxon>Streptophyta</taxon>
        <taxon>Embryophyta</taxon>
        <taxon>Tracheophyta</taxon>
        <taxon>Spermatophyta</taxon>
        <taxon>Magnoliopsida</taxon>
        <taxon>eudicotyledons</taxon>
        <taxon>Gunneridae</taxon>
        <taxon>Pentapetalae</taxon>
        <taxon>asterids</taxon>
        <taxon>campanulids</taxon>
        <taxon>Asterales</taxon>
        <taxon>Asteraceae</taxon>
        <taxon>Asteroideae</taxon>
        <taxon>Heliantheae alliance</taxon>
        <taxon>Millerieae</taxon>
        <taxon>Smallanthus</taxon>
    </lineage>
</organism>
<proteinExistence type="predicted"/>
<dbReference type="Proteomes" id="UP001056120">
    <property type="component" value="Linkage Group LG01"/>
</dbReference>
<sequence>MHTKQHTVREPSKRPTNCELNEMKKLRNEIGKLIPQGIANAIPTISAEVKNLEGHSKRTRNDRSHSAHITYRPYTKKKPDKGSRINDNTHKVEVENKNEAEGNNRKQMMVVKYGNG</sequence>
<name>A0ACB9KAL4_9ASTR</name>
<keyword evidence="2" id="KW-1185">Reference proteome</keyword>